<evidence type="ECO:0000313" key="6">
    <source>
        <dbReference type="EMBL" id="MBC3898035.1"/>
    </source>
</evidence>
<dbReference type="Proteomes" id="UP000622405">
    <property type="component" value="Unassembled WGS sequence"/>
</dbReference>
<evidence type="ECO:0000313" key="7">
    <source>
        <dbReference type="Proteomes" id="UP000622405"/>
    </source>
</evidence>
<dbReference type="Gene3D" id="2.60.40.3710">
    <property type="match status" value="1"/>
</dbReference>
<feature type="chain" id="PRO_5046113294" description="SbsA Ig-like domain-containing protein" evidence="4">
    <location>
        <begin position="30"/>
        <end position="231"/>
    </location>
</feature>
<evidence type="ECO:0000256" key="4">
    <source>
        <dbReference type="SAM" id="SignalP"/>
    </source>
</evidence>
<keyword evidence="3" id="KW-1133">Transmembrane helix</keyword>
<gene>
    <name evidence="6" type="ORF">GH811_00210</name>
</gene>
<keyword evidence="3" id="KW-0812">Transmembrane</keyword>
<name>A0ABR6YS73_9FIRM</name>
<feature type="region of interest" description="Disordered" evidence="2">
    <location>
        <begin position="35"/>
        <end position="80"/>
    </location>
</feature>
<feature type="compositionally biased region" description="Low complexity" evidence="2">
    <location>
        <begin position="49"/>
        <end position="68"/>
    </location>
</feature>
<keyword evidence="7" id="KW-1185">Reference proteome</keyword>
<comment type="caution">
    <text evidence="6">The sequence shown here is derived from an EMBL/GenBank/DDBJ whole genome shotgun (WGS) entry which is preliminary data.</text>
</comment>
<evidence type="ECO:0000256" key="1">
    <source>
        <dbReference type="ARBA" id="ARBA00022729"/>
    </source>
</evidence>
<proteinExistence type="predicted"/>
<feature type="transmembrane region" description="Helical" evidence="3">
    <location>
        <begin position="204"/>
        <end position="226"/>
    </location>
</feature>
<organism evidence="6 7">
    <name type="scientific">Acetobacterium malicum</name>
    <dbReference type="NCBI Taxonomy" id="52692"/>
    <lineage>
        <taxon>Bacteria</taxon>
        <taxon>Bacillati</taxon>
        <taxon>Bacillota</taxon>
        <taxon>Clostridia</taxon>
        <taxon>Eubacteriales</taxon>
        <taxon>Eubacteriaceae</taxon>
        <taxon>Acetobacterium</taxon>
    </lineage>
</organism>
<dbReference type="Pfam" id="PF13205">
    <property type="entry name" value="Big_5"/>
    <property type="match status" value="1"/>
</dbReference>
<sequence>MKPKNFSKTILSLLLIGLLAFGYCGSVMAAGGDGSGGGSGDGSGGGNGSATETTTETSTDTTTAPGSGDNTGGGSTEPLTIVTASPADQATDIAVDTQIKLEFSKNVAYATVRDTNLKAVTLWAGDQPIAAEITMADDQLNPELRNFINIIPGAPLQEGTVYTIKVDNTLSSKSGDVLTAPVALTFTTVGAAEVTSTTASGNSYGSTIGLIIVLMVIAIVVGVVVIRRKKA</sequence>
<evidence type="ECO:0000256" key="2">
    <source>
        <dbReference type="SAM" id="MobiDB-lite"/>
    </source>
</evidence>
<feature type="domain" description="SbsA Ig-like" evidence="5">
    <location>
        <begin position="76"/>
        <end position="188"/>
    </location>
</feature>
<keyword evidence="1 4" id="KW-0732">Signal</keyword>
<evidence type="ECO:0000256" key="3">
    <source>
        <dbReference type="SAM" id="Phobius"/>
    </source>
</evidence>
<feature type="signal peptide" evidence="4">
    <location>
        <begin position="1"/>
        <end position="29"/>
    </location>
</feature>
<feature type="compositionally biased region" description="Gly residues" evidence="2">
    <location>
        <begin position="35"/>
        <end position="48"/>
    </location>
</feature>
<evidence type="ECO:0000259" key="5">
    <source>
        <dbReference type="Pfam" id="PF13205"/>
    </source>
</evidence>
<dbReference type="EMBL" id="WJBE01000001">
    <property type="protein sequence ID" value="MBC3898035.1"/>
    <property type="molecule type" value="Genomic_DNA"/>
</dbReference>
<reference evidence="6 7" key="1">
    <citation type="journal article" date="2020" name="mSystems">
        <title>Defining Genomic and Predicted Metabolic Features of the Acetobacterium Genus.</title>
        <authorList>
            <person name="Ross D.E."/>
            <person name="Marshall C.W."/>
            <person name="Gulliver D."/>
            <person name="May H.D."/>
            <person name="Norman R.S."/>
        </authorList>
    </citation>
    <scope>NUCLEOTIDE SEQUENCE [LARGE SCALE GENOMIC DNA]</scope>
    <source>
        <strain evidence="6 7">DSM 4132</strain>
    </source>
</reference>
<protein>
    <recommendedName>
        <fullName evidence="5">SbsA Ig-like domain-containing protein</fullName>
    </recommendedName>
</protein>
<dbReference type="InterPro" id="IPR032812">
    <property type="entry name" value="SbsA_Ig"/>
</dbReference>
<dbReference type="RefSeq" id="WP_186892806.1">
    <property type="nucleotide sequence ID" value="NZ_WJBE01000001.1"/>
</dbReference>
<keyword evidence="3" id="KW-0472">Membrane</keyword>
<accession>A0ABR6YS73</accession>